<reference evidence="4" key="1">
    <citation type="journal article" date="2019" name="Int. J. Syst. Evol. Microbiol.">
        <title>The Global Catalogue of Microorganisms (GCM) 10K type strain sequencing project: providing services to taxonomists for standard genome sequencing and annotation.</title>
        <authorList>
            <consortium name="The Broad Institute Genomics Platform"/>
            <consortium name="The Broad Institute Genome Sequencing Center for Infectious Disease"/>
            <person name="Wu L."/>
            <person name="Ma J."/>
        </authorList>
    </citation>
    <scope>NUCLEOTIDE SEQUENCE [LARGE SCALE GENOMIC DNA]</scope>
    <source>
        <strain evidence="4">KCTC 42953</strain>
    </source>
</reference>
<keyword evidence="4" id="KW-1185">Reference proteome</keyword>
<dbReference type="RefSeq" id="WP_157892570.1">
    <property type="nucleotide sequence ID" value="NZ_JBHRTS010000001.1"/>
</dbReference>
<name>A0ABV7J3V5_9GAMM</name>
<dbReference type="Proteomes" id="UP001595533">
    <property type="component" value="Unassembled WGS sequence"/>
</dbReference>
<dbReference type="Pfam" id="PF12158">
    <property type="entry name" value="DUF3592"/>
    <property type="match status" value="1"/>
</dbReference>
<protein>
    <submittedName>
        <fullName evidence="3">DUF3592 domain-containing protein</fullName>
    </submittedName>
</protein>
<keyword evidence="1" id="KW-0812">Transmembrane</keyword>
<proteinExistence type="predicted"/>
<evidence type="ECO:0000313" key="4">
    <source>
        <dbReference type="Proteomes" id="UP001595533"/>
    </source>
</evidence>
<comment type="caution">
    <text evidence="3">The sequence shown here is derived from an EMBL/GenBank/DDBJ whole genome shotgun (WGS) entry which is preliminary data.</text>
</comment>
<organism evidence="3 4">
    <name type="scientific">Marinicella sediminis</name>
    <dbReference type="NCBI Taxonomy" id="1792834"/>
    <lineage>
        <taxon>Bacteria</taxon>
        <taxon>Pseudomonadati</taxon>
        <taxon>Pseudomonadota</taxon>
        <taxon>Gammaproteobacteria</taxon>
        <taxon>Lysobacterales</taxon>
        <taxon>Marinicellaceae</taxon>
        <taxon>Marinicella</taxon>
    </lineage>
</organism>
<accession>A0ABV7J3V5</accession>
<evidence type="ECO:0000256" key="1">
    <source>
        <dbReference type="SAM" id="Phobius"/>
    </source>
</evidence>
<feature type="domain" description="DUF3592" evidence="2">
    <location>
        <begin position="51"/>
        <end position="120"/>
    </location>
</feature>
<feature type="transmembrane region" description="Helical" evidence="1">
    <location>
        <begin position="20"/>
        <end position="38"/>
    </location>
</feature>
<evidence type="ECO:0000259" key="2">
    <source>
        <dbReference type="Pfam" id="PF12158"/>
    </source>
</evidence>
<gene>
    <name evidence="3" type="ORF">ACFODZ_01105</name>
</gene>
<sequence length="174" mass="19198">MLKIKVKERTHQTIAVISKYLCILGFIGAVGFFGYTMVQNYRQATTILNDAQIIDAELMLTDVTFEKGRKGRTKSVYEFTYSYEADGQAFAQSFTTSESNADKYVDATTIPVAYAKSNPALSGKLNQLEKNSSLGSLSWRGLVAFLGLMFLAAVIHGLITGVIFVNRDDPENQS</sequence>
<keyword evidence="1" id="KW-0472">Membrane</keyword>
<dbReference type="InterPro" id="IPR021994">
    <property type="entry name" value="DUF3592"/>
</dbReference>
<keyword evidence="1" id="KW-1133">Transmembrane helix</keyword>
<evidence type="ECO:0000313" key="3">
    <source>
        <dbReference type="EMBL" id="MFC3192826.1"/>
    </source>
</evidence>
<feature type="transmembrane region" description="Helical" evidence="1">
    <location>
        <begin position="142"/>
        <end position="165"/>
    </location>
</feature>
<dbReference type="EMBL" id="JBHRTS010000001">
    <property type="protein sequence ID" value="MFC3192826.1"/>
    <property type="molecule type" value="Genomic_DNA"/>
</dbReference>